<proteinExistence type="predicted"/>
<gene>
    <name evidence="2" type="ORF">QJ522_13880</name>
</gene>
<evidence type="ECO:0000313" key="3">
    <source>
        <dbReference type="Proteomes" id="UP001431776"/>
    </source>
</evidence>
<organism evidence="2 3">
    <name type="scientific">Anaerobaca lacustris</name>
    <dbReference type="NCBI Taxonomy" id="3044600"/>
    <lineage>
        <taxon>Bacteria</taxon>
        <taxon>Pseudomonadati</taxon>
        <taxon>Planctomycetota</taxon>
        <taxon>Phycisphaerae</taxon>
        <taxon>Sedimentisphaerales</taxon>
        <taxon>Anaerobacaceae</taxon>
        <taxon>Anaerobaca</taxon>
    </lineage>
</organism>
<dbReference type="Proteomes" id="UP001431776">
    <property type="component" value="Unassembled WGS sequence"/>
</dbReference>
<name>A0AAW6U379_9BACT</name>
<reference evidence="2" key="1">
    <citation type="submission" date="2023-05" db="EMBL/GenBank/DDBJ databases">
        <title>Anaerotaeda fermentans gen. nov., sp. nov., a novel anaerobic planctomycete of the new family within the order Sedimentisphaerales isolated from Taman Peninsula, Russia.</title>
        <authorList>
            <person name="Khomyakova M.A."/>
            <person name="Merkel A.Y."/>
            <person name="Slobodkin A.I."/>
        </authorList>
    </citation>
    <scope>NUCLEOTIDE SEQUENCE</scope>
    <source>
        <strain evidence="2">M17dextr</strain>
    </source>
</reference>
<accession>A0AAW6U379</accession>
<sequence>MGKSNLITIPKLAELLGISRIAVYNQVRAGKIAATKVGRIHVINDRTVQQVLRKRVGALDKQRVDQAVRKVVRDYGEVLKRLARE</sequence>
<dbReference type="AlphaFoldDB" id="A0AAW6U379"/>
<keyword evidence="3" id="KW-1185">Reference proteome</keyword>
<protein>
    <submittedName>
        <fullName evidence="2">Helix-turn-helix domain-containing protein</fullName>
    </submittedName>
</protein>
<evidence type="ECO:0000259" key="1">
    <source>
        <dbReference type="Pfam" id="PF12728"/>
    </source>
</evidence>
<dbReference type="Pfam" id="PF12728">
    <property type="entry name" value="HTH_17"/>
    <property type="match status" value="1"/>
</dbReference>
<feature type="domain" description="Helix-turn-helix" evidence="1">
    <location>
        <begin position="7"/>
        <end position="54"/>
    </location>
</feature>
<comment type="caution">
    <text evidence="2">The sequence shown here is derived from an EMBL/GenBank/DDBJ whole genome shotgun (WGS) entry which is preliminary data.</text>
</comment>
<dbReference type="EMBL" id="JASCXX010000016">
    <property type="protein sequence ID" value="MDI6450144.1"/>
    <property type="molecule type" value="Genomic_DNA"/>
</dbReference>
<evidence type="ECO:0000313" key="2">
    <source>
        <dbReference type="EMBL" id="MDI6450144.1"/>
    </source>
</evidence>
<dbReference type="RefSeq" id="WP_349245553.1">
    <property type="nucleotide sequence ID" value="NZ_JASCXX010000016.1"/>
</dbReference>
<dbReference type="InterPro" id="IPR041657">
    <property type="entry name" value="HTH_17"/>
</dbReference>